<dbReference type="Proteomes" id="UP000008810">
    <property type="component" value="Chromosome 2"/>
</dbReference>
<organism evidence="1">
    <name type="scientific">Brachypodium distachyon</name>
    <name type="common">Purple false brome</name>
    <name type="synonym">Trachynia distachya</name>
    <dbReference type="NCBI Taxonomy" id="15368"/>
    <lineage>
        <taxon>Eukaryota</taxon>
        <taxon>Viridiplantae</taxon>
        <taxon>Streptophyta</taxon>
        <taxon>Embryophyta</taxon>
        <taxon>Tracheophyta</taxon>
        <taxon>Spermatophyta</taxon>
        <taxon>Magnoliopsida</taxon>
        <taxon>Liliopsida</taxon>
        <taxon>Poales</taxon>
        <taxon>Poaceae</taxon>
        <taxon>BOP clade</taxon>
        <taxon>Pooideae</taxon>
        <taxon>Stipodae</taxon>
        <taxon>Brachypodieae</taxon>
        <taxon>Brachypodium</taxon>
    </lineage>
</organism>
<reference evidence="2" key="3">
    <citation type="submission" date="2018-08" db="UniProtKB">
        <authorList>
            <consortium name="EnsemblPlants"/>
        </authorList>
    </citation>
    <scope>IDENTIFICATION</scope>
    <source>
        <strain evidence="2">cv. Bd21</strain>
    </source>
</reference>
<proteinExistence type="predicted"/>
<keyword evidence="3" id="KW-1185">Reference proteome</keyword>
<evidence type="ECO:0000313" key="3">
    <source>
        <dbReference type="Proteomes" id="UP000008810"/>
    </source>
</evidence>
<name>A0A0Q3I9Z1_BRADI</name>
<dbReference type="EnsemblPlants" id="KQK02643">
    <property type="protein sequence ID" value="KQK02643"/>
    <property type="gene ID" value="BRADI_2g02824v3"/>
</dbReference>
<dbReference type="InParanoid" id="A0A0Q3I9Z1"/>
<sequence>MADGSRMFICTPEGLRFWAGYINVIIKAYRHKKSWAGTFSLSDLRMSGHQCRVSLLPVHAASFENLLLDLSKLATLLVNYYKDSDNNNQPEVYVNLLYISISSFPKFPPSDLSAHEKYINFIQTHLAMRSARQRRMFLSNLSKAHNAMGPAERSLFDSSVNRVNVGDWRLLALNNVFMNRVVTYKPRKAPYAYCIGPLPLFRFIRNFIEHGGDRDAAGVQLCSNLTDLKLLGEDFIAQFTVNLMYELIKGSNLTGTNPLQATSQAF</sequence>
<gene>
    <name evidence="1" type="ORF">BRADI_2g02824v3</name>
</gene>
<evidence type="ECO:0000313" key="1">
    <source>
        <dbReference type="EMBL" id="KQK02643.2"/>
    </source>
</evidence>
<reference evidence="1 2" key="1">
    <citation type="journal article" date="2010" name="Nature">
        <title>Genome sequencing and analysis of the model grass Brachypodium distachyon.</title>
        <authorList>
            <consortium name="International Brachypodium Initiative"/>
        </authorList>
    </citation>
    <scope>NUCLEOTIDE SEQUENCE [LARGE SCALE GENOMIC DNA]</scope>
    <source>
        <strain evidence="1 2">Bd21</strain>
    </source>
</reference>
<protein>
    <submittedName>
        <fullName evidence="1 2">Uncharacterized protein</fullName>
    </submittedName>
</protein>
<reference evidence="1" key="2">
    <citation type="submission" date="2017-06" db="EMBL/GenBank/DDBJ databases">
        <title>WGS assembly of Brachypodium distachyon.</title>
        <authorList>
            <consortium name="The International Brachypodium Initiative"/>
            <person name="Lucas S."/>
            <person name="Harmon-Smith M."/>
            <person name="Lail K."/>
            <person name="Tice H."/>
            <person name="Grimwood J."/>
            <person name="Bruce D."/>
            <person name="Barry K."/>
            <person name="Shu S."/>
            <person name="Lindquist E."/>
            <person name="Wang M."/>
            <person name="Pitluck S."/>
            <person name="Vogel J.P."/>
            <person name="Garvin D.F."/>
            <person name="Mockler T.C."/>
            <person name="Schmutz J."/>
            <person name="Rokhsar D."/>
            <person name="Bevan M.W."/>
        </authorList>
    </citation>
    <scope>NUCLEOTIDE SEQUENCE</scope>
    <source>
        <strain evidence="1">Bd21</strain>
    </source>
</reference>
<dbReference type="AlphaFoldDB" id="A0A0Q3I9Z1"/>
<dbReference type="Gramene" id="KQK02643">
    <property type="protein sequence ID" value="KQK02643"/>
    <property type="gene ID" value="BRADI_2g02824v3"/>
</dbReference>
<accession>A0A0Q3I9Z1</accession>
<evidence type="ECO:0000313" key="2">
    <source>
        <dbReference type="EnsemblPlants" id="KQK02643"/>
    </source>
</evidence>
<dbReference type="EMBL" id="CM000881">
    <property type="protein sequence ID" value="KQK02643.2"/>
    <property type="molecule type" value="Genomic_DNA"/>
</dbReference>
<dbReference type="OrthoDB" id="653072at2759"/>